<reference evidence="1 2" key="1">
    <citation type="submission" date="2024-05" db="EMBL/GenBank/DDBJ databases">
        <title>A draft genome resource for the thread blight pathogen Marasmius tenuissimus strain MS-2.</title>
        <authorList>
            <person name="Yulfo-Soto G.E."/>
            <person name="Baruah I.K."/>
            <person name="Amoako-Attah I."/>
            <person name="Bukari Y."/>
            <person name="Meinhardt L.W."/>
            <person name="Bailey B.A."/>
            <person name="Cohen S.P."/>
        </authorList>
    </citation>
    <scope>NUCLEOTIDE SEQUENCE [LARGE SCALE GENOMIC DNA]</scope>
    <source>
        <strain evidence="1 2">MS-2</strain>
    </source>
</reference>
<name>A0ABR2Z8H4_9AGAR</name>
<proteinExistence type="predicted"/>
<keyword evidence="2" id="KW-1185">Reference proteome</keyword>
<dbReference type="Proteomes" id="UP001437256">
    <property type="component" value="Unassembled WGS sequence"/>
</dbReference>
<accession>A0ABR2Z8H4</accession>
<sequence>MSPVSREDILFGPHVARHPSSRVALAHLRSLGKPPSSVNSRILLDRSPVLLSVIITLGVSLYGPKGPREVSFAMSQVRTNWDSSLSPWLQFLIRELILWEEGPSTPEGVEILEQSLAAIPIFLLEVVLRDDNILKPLQSLVIRAWIKTIRDGHSSWGLWSHLSGYLTESTKRDSVESRGDYCENDQTTTGLGLVFVSHLNRTAQQVEKMELESLDDLRCFIICHNHDRTWFDGSLSPMYCPEVGGAAISGLVRILCGIIKRKFVSDSDLEEKEVTHQLLRAALGHMVFSHVTDPLSVEEALRTGIIKALLELPLTRAWDSRLEEVSRKIIDQVSIFLLYPTVLRRFWKSNRKIIGSGAIEGDSKQVPTGLWNCWKSLEAKAVDIRTFRQTLKSRVSPLCSYSNVGEFFGC</sequence>
<evidence type="ECO:0000313" key="2">
    <source>
        <dbReference type="Proteomes" id="UP001437256"/>
    </source>
</evidence>
<evidence type="ECO:0000313" key="1">
    <source>
        <dbReference type="EMBL" id="KAL0057640.1"/>
    </source>
</evidence>
<gene>
    <name evidence="1" type="ORF">AAF712_015711</name>
</gene>
<dbReference type="EMBL" id="JBBXMP010000472">
    <property type="protein sequence ID" value="KAL0057640.1"/>
    <property type="molecule type" value="Genomic_DNA"/>
</dbReference>
<protein>
    <submittedName>
        <fullName evidence="1">Uncharacterized protein</fullName>
    </submittedName>
</protein>
<organism evidence="1 2">
    <name type="scientific">Marasmius tenuissimus</name>
    <dbReference type="NCBI Taxonomy" id="585030"/>
    <lineage>
        <taxon>Eukaryota</taxon>
        <taxon>Fungi</taxon>
        <taxon>Dikarya</taxon>
        <taxon>Basidiomycota</taxon>
        <taxon>Agaricomycotina</taxon>
        <taxon>Agaricomycetes</taxon>
        <taxon>Agaricomycetidae</taxon>
        <taxon>Agaricales</taxon>
        <taxon>Marasmiineae</taxon>
        <taxon>Marasmiaceae</taxon>
        <taxon>Marasmius</taxon>
    </lineage>
</organism>
<comment type="caution">
    <text evidence="1">The sequence shown here is derived from an EMBL/GenBank/DDBJ whole genome shotgun (WGS) entry which is preliminary data.</text>
</comment>